<keyword evidence="3" id="KW-0274">FAD</keyword>
<evidence type="ECO:0000256" key="4">
    <source>
        <dbReference type="ARBA" id="ARBA00023002"/>
    </source>
</evidence>
<evidence type="ECO:0000259" key="5">
    <source>
        <dbReference type="Pfam" id="PF00890"/>
    </source>
</evidence>
<evidence type="ECO:0000256" key="3">
    <source>
        <dbReference type="ARBA" id="ARBA00022827"/>
    </source>
</evidence>
<dbReference type="SUPFAM" id="SSF51905">
    <property type="entry name" value="FAD/NAD(P)-binding domain"/>
    <property type="match status" value="1"/>
</dbReference>
<dbReference type="InterPro" id="IPR036188">
    <property type="entry name" value="FAD/NAD-bd_sf"/>
</dbReference>
<dbReference type="PANTHER" id="PTHR43400">
    <property type="entry name" value="FUMARATE REDUCTASE"/>
    <property type="match status" value="1"/>
</dbReference>
<dbReference type="EMBL" id="BAABDD010000035">
    <property type="protein sequence ID" value="GAA3762382.1"/>
    <property type="molecule type" value="Genomic_DNA"/>
</dbReference>
<comment type="cofactor">
    <cofactor evidence="1">
        <name>FAD</name>
        <dbReference type="ChEBI" id="CHEBI:57692"/>
    </cofactor>
</comment>
<evidence type="ECO:0000256" key="1">
    <source>
        <dbReference type="ARBA" id="ARBA00001974"/>
    </source>
</evidence>
<name>A0ABP7GEN6_9ACTN</name>
<comment type="caution">
    <text evidence="6">The sequence shown here is derived from an EMBL/GenBank/DDBJ whole genome shotgun (WGS) entry which is preliminary data.</text>
</comment>
<keyword evidence="2" id="KW-0285">Flavoprotein</keyword>
<dbReference type="PRINTS" id="PR00411">
    <property type="entry name" value="PNDRDTASEI"/>
</dbReference>
<organism evidence="6 7">
    <name type="scientific">Salinactinospora qingdaonensis</name>
    <dbReference type="NCBI Taxonomy" id="702744"/>
    <lineage>
        <taxon>Bacteria</taxon>
        <taxon>Bacillati</taxon>
        <taxon>Actinomycetota</taxon>
        <taxon>Actinomycetes</taxon>
        <taxon>Streptosporangiales</taxon>
        <taxon>Nocardiopsidaceae</taxon>
        <taxon>Salinactinospora</taxon>
    </lineage>
</organism>
<evidence type="ECO:0000313" key="6">
    <source>
        <dbReference type="EMBL" id="GAA3762382.1"/>
    </source>
</evidence>
<feature type="domain" description="FAD-dependent oxidoreductase 2 FAD-binding" evidence="5">
    <location>
        <begin position="26"/>
        <end position="543"/>
    </location>
</feature>
<proteinExistence type="predicted"/>
<dbReference type="SUPFAM" id="SSF56425">
    <property type="entry name" value="Succinate dehydrogenase/fumarate reductase flavoprotein, catalytic domain"/>
    <property type="match status" value="1"/>
</dbReference>
<dbReference type="Proteomes" id="UP001500908">
    <property type="component" value="Unassembled WGS sequence"/>
</dbReference>
<sequence>MMSESWESIESVEPREADTPFDYAYDVVVVGTGGAGFATAMGAADEGMSVLMVESTDKWGGSTAMSGGGLWLPDNPLMKRDGVGDSRDEALAYLEATVGDAGRATSRERKEAFVDGVADLVTTAEKYGMVFTRAADYPDYYPELPGGKIGRAIEAKPIDAKTIGPWRRSIRTSALMPVKTDDVWLMQRSWSTPAGFVRGAEVALRMLGSVVRGQRLAGIGAALTTSFLKAVVGKLGVPLWLNAPLRSLIVEDGRVVGVRVMRSGRSVTVGASRGVMLAAGGFDHNTEWRQKYHGIEGAPSGNPGNLGQAIAIAQSAGAAVELMDDAWWGASVAAPPGHDPSFIVGERALPYSILVDACGERFANESESYVDLGHHMLEHDRDGAFWLVADARHARRYLRTFAMDPRLTKAMAQAGIMAKAATLEELATKLDIEPARLRATVDRFNGFARSGVDGDFGRGNSAYDRYYGDPTVHPNPCLGPLEKGPFTAFRVVVGDLGTKGGILTDADARALREDATAIEGLYAAGNSSASVMGRTYPGPGSTIGPATVFGLRAARHMGQMNG</sequence>
<dbReference type="InterPro" id="IPR027477">
    <property type="entry name" value="Succ_DH/fumarate_Rdtase_cat_sf"/>
</dbReference>
<gene>
    <name evidence="6" type="ORF">GCM10022402_45010</name>
</gene>
<dbReference type="Pfam" id="PF00890">
    <property type="entry name" value="FAD_binding_2"/>
    <property type="match status" value="1"/>
</dbReference>
<keyword evidence="7" id="KW-1185">Reference proteome</keyword>
<accession>A0ABP7GEN6</accession>
<dbReference type="Gene3D" id="3.50.50.60">
    <property type="entry name" value="FAD/NAD(P)-binding domain"/>
    <property type="match status" value="2"/>
</dbReference>
<keyword evidence="4" id="KW-0560">Oxidoreductase</keyword>
<dbReference type="Gene3D" id="3.90.700.10">
    <property type="entry name" value="Succinate dehydrogenase/fumarate reductase flavoprotein, catalytic domain"/>
    <property type="match status" value="1"/>
</dbReference>
<protein>
    <submittedName>
        <fullName evidence="6">FAD-binding protein</fullName>
    </submittedName>
</protein>
<evidence type="ECO:0000256" key="2">
    <source>
        <dbReference type="ARBA" id="ARBA00022630"/>
    </source>
</evidence>
<dbReference type="PANTHER" id="PTHR43400:SF10">
    <property type="entry name" value="3-OXOSTEROID 1-DEHYDROGENASE"/>
    <property type="match status" value="1"/>
</dbReference>
<evidence type="ECO:0000313" key="7">
    <source>
        <dbReference type="Proteomes" id="UP001500908"/>
    </source>
</evidence>
<reference evidence="7" key="1">
    <citation type="journal article" date="2019" name="Int. J. Syst. Evol. Microbiol.">
        <title>The Global Catalogue of Microorganisms (GCM) 10K type strain sequencing project: providing services to taxonomists for standard genome sequencing and annotation.</title>
        <authorList>
            <consortium name="The Broad Institute Genomics Platform"/>
            <consortium name="The Broad Institute Genome Sequencing Center for Infectious Disease"/>
            <person name="Wu L."/>
            <person name="Ma J."/>
        </authorList>
    </citation>
    <scope>NUCLEOTIDE SEQUENCE [LARGE SCALE GENOMIC DNA]</scope>
    <source>
        <strain evidence="7">JCM 17137</strain>
    </source>
</reference>
<dbReference type="InterPro" id="IPR050315">
    <property type="entry name" value="FAD-oxidoreductase_2"/>
</dbReference>
<dbReference type="InterPro" id="IPR003953">
    <property type="entry name" value="FAD-dep_OxRdtase_2_FAD-bd"/>
</dbReference>